<dbReference type="AlphaFoldDB" id="A0A4R8MQF7"/>
<dbReference type="PANTHER" id="PTHR10953:SF102">
    <property type="entry name" value="ADENYLYLTRANSFERASE AND SULFURTRANSFERASE MOCS3"/>
    <property type="match status" value="1"/>
</dbReference>
<dbReference type="PROSITE" id="PS50206">
    <property type="entry name" value="RHODANESE_3"/>
    <property type="match status" value="1"/>
</dbReference>
<dbReference type="PANTHER" id="PTHR10953">
    <property type="entry name" value="UBIQUITIN-ACTIVATING ENZYME E1"/>
    <property type="match status" value="1"/>
</dbReference>
<dbReference type="InterPro" id="IPR045886">
    <property type="entry name" value="ThiF/MoeB/HesA"/>
</dbReference>
<dbReference type="InterPro" id="IPR036873">
    <property type="entry name" value="Rhodanese-like_dom_sf"/>
</dbReference>
<dbReference type="InterPro" id="IPR001763">
    <property type="entry name" value="Rhodanese-like_dom"/>
</dbReference>
<accession>A0A4R8MQF7</accession>
<dbReference type="Gene3D" id="3.40.50.720">
    <property type="entry name" value="NAD(P)-binding Rossmann-like Domain"/>
    <property type="match status" value="1"/>
</dbReference>
<dbReference type="Proteomes" id="UP000294684">
    <property type="component" value="Unassembled WGS sequence"/>
</dbReference>
<organism evidence="2 3">
    <name type="scientific">Leptospira meyeri</name>
    <dbReference type="NCBI Taxonomy" id="29508"/>
    <lineage>
        <taxon>Bacteria</taxon>
        <taxon>Pseudomonadati</taxon>
        <taxon>Spirochaetota</taxon>
        <taxon>Spirochaetia</taxon>
        <taxon>Leptospirales</taxon>
        <taxon>Leptospiraceae</taxon>
        <taxon>Leptospira</taxon>
    </lineage>
</organism>
<dbReference type="Pfam" id="PF00899">
    <property type="entry name" value="ThiF"/>
    <property type="match status" value="1"/>
</dbReference>
<evidence type="ECO:0000259" key="1">
    <source>
        <dbReference type="PROSITE" id="PS50206"/>
    </source>
</evidence>
<feature type="domain" description="Rhodanese" evidence="1">
    <location>
        <begin position="270"/>
        <end position="357"/>
    </location>
</feature>
<dbReference type="CDD" id="cd00757">
    <property type="entry name" value="ThiF_MoeB_HesA_family"/>
    <property type="match status" value="1"/>
</dbReference>
<dbReference type="STRING" id="1193051.LEP1GSC017_1062"/>
<dbReference type="RefSeq" id="WP_004787130.1">
    <property type="nucleotide sequence ID" value="NZ_RQGE01000004.1"/>
</dbReference>
<evidence type="ECO:0000313" key="2">
    <source>
        <dbReference type="EMBL" id="TDY67222.1"/>
    </source>
</evidence>
<comment type="caution">
    <text evidence="2">The sequence shown here is derived from an EMBL/GenBank/DDBJ whole genome shotgun (WGS) entry which is preliminary data.</text>
</comment>
<dbReference type="EMBL" id="SORO01000004">
    <property type="protein sequence ID" value="TDY67222.1"/>
    <property type="molecule type" value="Genomic_DNA"/>
</dbReference>
<dbReference type="CDD" id="cd00158">
    <property type="entry name" value="RHOD"/>
    <property type="match status" value="1"/>
</dbReference>
<dbReference type="SUPFAM" id="SSF69572">
    <property type="entry name" value="Activating enzymes of the ubiquitin-like proteins"/>
    <property type="match status" value="1"/>
</dbReference>
<sequence length="358" mass="39750">MGSLEDQFFQRQIQVPEIGFVGQKKWKDSSVLVIGLGGLGCPAALHLSLAGIGRIGLVDFDLVEVSNLHRQTLFTLDDVGKPKTEVVAKKLSEHCPWLRVECFSEFISESTKPELFNSWDIVLDCTDTITSKYAINDLCIKKSIPLVTASVFRTSAQFAIFSGEGKPCYRCLFPDLKEGDTLNCSIGGVLGVQTALAGTYQTSLVLQYLLDPDNTDLASVYFLEWNPPTLFQSKIDPNLGCPSCGSGKKEINFESDRLEIHVEDFLSYQTRGNVLLVDVREKEEADAQPIPGCFHLPLSELEKGFMPELQNNITLVCICETGVRSKKALTYLPNNLEKYSLVGGRRAYTQFIKKQISD</sequence>
<proteinExistence type="predicted"/>
<protein>
    <submittedName>
        <fullName evidence="2">Adenylyltransferase/sulfurtransferase</fullName>
    </submittedName>
</protein>
<keyword evidence="3" id="KW-1185">Reference proteome</keyword>
<dbReference type="OrthoDB" id="9804286at2"/>
<name>A0A4R8MQF7_LEPME</name>
<evidence type="ECO:0000313" key="3">
    <source>
        <dbReference type="Proteomes" id="UP000294684"/>
    </source>
</evidence>
<dbReference type="InterPro" id="IPR000594">
    <property type="entry name" value="ThiF_NAD_FAD-bd"/>
</dbReference>
<dbReference type="GO" id="GO:0005737">
    <property type="term" value="C:cytoplasm"/>
    <property type="evidence" value="ECO:0007669"/>
    <property type="project" value="TreeGrafter"/>
</dbReference>
<reference evidence="2 3" key="1">
    <citation type="submission" date="2019-03" db="EMBL/GenBank/DDBJ databases">
        <title>Genomic Encyclopedia of Archaeal and Bacterial Type Strains, Phase II (KMG-II): from individual species to whole genera.</title>
        <authorList>
            <person name="Goeker M."/>
        </authorList>
    </citation>
    <scope>NUCLEOTIDE SEQUENCE [LARGE SCALE GENOMIC DNA]</scope>
    <source>
        <strain evidence="2 3">DSM 21537</strain>
    </source>
</reference>
<dbReference type="InterPro" id="IPR035985">
    <property type="entry name" value="Ubiquitin-activating_enz"/>
</dbReference>
<keyword evidence="2" id="KW-0808">Transferase</keyword>
<dbReference type="Pfam" id="PF00581">
    <property type="entry name" value="Rhodanese"/>
    <property type="match status" value="1"/>
</dbReference>
<dbReference type="GO" id="GO:0008641">
    <property type="term" value="F:ubiquitin-like modifier activating enzyme activity"/>
    <property type="evidence" value="ECO:0007669"/>
    <property type="project" value="InterPro"/>
</dbReference>
<dbReference type="Gene3D" id="3.40.250.10">
    <property type="entry name" value="Rhodanese-like domain"/>
    <property type="match status" value="1"/>
</dbReference>
<dbReference type="GeneID" id="79828903"/>
<dbReference type="GO" id="GO:0004792">
    <property type="term" value="F:thiosulfate-cyanide sulfurtransferase activity"/>
    <property type="evidence" value="ECO:0007669"/>
    <property type="project" value="TreeGrafter"/>
</dbReference>
<dbReference type="GO" id="GO:0016779">
    <property type="term" value="F:nucleotidyltransferase activity"/>
    <property type="evidence" value="ECO:0007669"/>
    <property type="project" value="UniProtKB-KW"/>
</dbReference>
<gene>
    <name evidence="2" type="ORF">CLV96_3643</name>
</gene>
<keyword evidence="2" id="KW-0548">Nucleotidyltransferase</keyword>
<dbReference type="SMART" id="SM00450">
    <property type="entry name" value="RHOD"/>
    <property type="match status" value="1"/>
</dbReference>